<dbReference type="PRINTS" id="PR00723">
    <property type="entry name" value="SUBTILISIN"/>
</dbReference>
<comment type="similarity">
    <text evidence="1 5">Belongs to the peptidase S8 family.</text>
</comment>
<dbReference type="InterPro" id="IPR023828">
    <property type="entry name" value="Peptidase_S8_Ser-AS"/>
</dbReference>
<dbReference type="PROSITE" id="PS00138">
    <property type="entry name" value="SUBTILASE_SER"/>
    <property type="match status" value="1"/>
</dbReference>
<reference evidence="9" key="1">
    <citation type="submission" date="2024-05" db="EMBL/GenBank/DDBJ databases">
        <title>Whole genome shotgun sequence of Streptomyces hydrogenans NBRC 13475.</title>
        <authorList>
            <person name="Komaki H."/>
            <person name="Tamura T."/>
        </authorList>
    </citation>
    <scope>NUCLEOTIDE SEQUENCE</scope>
    <source>
        <strain evidence="9">NBRC 13475</strain>
    </source>
</reference>
<dbReference type="EMBL" id="BNDW01000120">
    <property type="protein sequence ID" value="GHI28099.1"/>
    <property type="molecule type" value="Genomic_DNA"/>
</dbReference>
<evidence type="ECO:0000256" key="3">
    <source>
        <dbReference type="ARBA" id="ARBA00022801"/>
    </source>
</evidence>
<dbReference type="PANTHER" id="PTHR43399:SF4">
    <property type="entry name" value="CELL WALL-ASSOCIATED PROTEASE"/>
    <property type="match status" value="1"/>
</dbReference>
<evidence type="ECO:0000313" key="9">
    <source>
        <dbReference type="EMBL" id="GHI28099.1"/>
    </source>
</evidence>
<proteinExistence type="inferred from homology"/>
<keyword evidence="4 5" id="KW-0720">Serine protease</keyword>
<dbReference type="InterPro" id="IPR022398">
    <property type="entry name" value="Peptidase_S8_His-AS"/>
</dbReference>
<feature type="active site" description="Charge relay system" evidence="5">
    <location>
        <position position="427"/>
    </location>
</feature>
<dbReference type="SUPFAM" id="SSF52743">
    <property type="entry name" value="Subtilisin-like"/>
    <property type="match status" value="1"/>
</dbReference>
<evidence type="ECO:0000259" key="8">
    <source>
        <dbReference type="Pfam" id="PF02225"/>
    </source>
</evidence>
<dbReference type="InterPro" id="IPR046450">
    <property type="entry name" value="PA_dom_sf"/>
</dbReference>
<protein>
    <submittedName>
        <fullName evidence="9">Peptidase</fullName>
    </submittedName>
</protein>
<dbReference type="PROSITE" id="PS51892">
    <property type="entry name" value="SUBTILASE"/>
    <property type="match status" value="1"/>
</dbReference>
<comment type="caution">
    <text evidence="9">The sequence shown here is derived from an EMBL/GenBank/DDBJ whole genome shotgun (WGS) entry which is preliminary data.</text>
</comment>
<sequence length="1221" mass="125812">MALAGWAGVPAVSGASPADRGAVGATAATSYDITLITGDLVHLTDRTGGRDVVTVERAEGSSGAVQVQTYGDDTYVVPEEAMPLLAAGKLDPRLFEVTELAAMGYDDARSGTVPVITTAVPGARSARPPAPPAGATAVRTLASIRATALHADKRRARSFWDAIAPAGASDSAPRRLAAGIGKVWLDGRVEAALAESTAQIAAPGVWAKGYDGTGVKVAVLDTGADLDHPDLRGQVVEARSFVAGEGVDDGNGHGTHVASTVAGSGAASGGKEKGAAPGARLLVGKVLGDSGYGADSATIAGMEWAKAQGADIVSMSLGSSTGSDGEDPMSLALDALSADGGPLFVVAAGNSYAPGTVGAPGAARSALTVAAVDRDDRRAAFSSQGPLTGSYALKPDVAAPGVDILAAASQQVPGWTGGMYRTMSGTSMATPLVSGAAALVKQLHPDWDGARVKNALMSTSHAAPGLTPYEAGTGRVDVLAAVGTTVEATGSVAAAVHKWPNADARPTTRTVTYRNTGTEDVTLALAVDTTGRAATLAQQSVTVPAGGTAGATLTLDPSQVLAGTTLSGRVIATAPGSGRVVAHTGFALFKEREMYDYTIEVTGPDGEPATDTVVVNTPGSDTPMYVNVTGRTTLRLPPGDYTAWSFMDVPGDSPDSLGKALLLAPNGELDADHPKVTAVLDASSAHRAYAVPERESETTQTVVDFSRAHTDGPVTSGRNWNSAVLLPAAYDSVYLAPTDEVEEGSLDVLVHWRMREKALDAATGTGHHIDLTAQAGTVFHDGESTLRTVYAGKGTAADYAGVDARGKAVVVDRSDEVTLTERVRAATDAGAAMLISGNDAPGRLYERYDSTDEVTVASVTAGVGARLVTEAKSGKGTLHVRQKQFPDYTYDLLRSYGGHVPDNPSAYRPGNGDLARVDAAYFAAPGTLGQGSRFFVPTWGPAVGGGEREGYGRTVTEYVTPAPSGLGRWYEQHAGTGDAAGYREQNEEVAYAAGRRYEGAWFKPVQAPRLDDSHAAYSTVSGTLQWNVPMWSGGNSGHAGFGGTGTRTVLYRAGDGAQVAAFNAQSGRAFSLPTGSYRLTATGQRTSPVWQTSTRTRTTWAFDFERPAPGSTTRTDVPLLNVDYDVETDLQGRAPAGRPLTLTLRAATAPAGHTARTATLQVSYDDGATWQQPELTAAGAGRWTTVLHPPRDGRALSLRVTAQAPGGLGVEQEVIRAIGLR</sequence>
<feature type="active site" description="Charge relay system" evidence="5">
    <location>
        <position position="253"/>
    </location>
</feature>
<organism evidence="9 10">
    <name type="scientific">Streptomyces hydrogenans</name>
    <dbReference type="NCBI Taxonomy" id="1873719"/>
    <lineage>
        <taxon>Bacteria</taxon>
        <taxon>Bacillati</taxon>
        <taxon>Actinomycetota</taxon>
        <taxon>Actinomycetes</taxon>
        <taxon>Kitasatosporales</taxon>
        <taxon>Streptomycetaceae</taxon>
        <taxon>Streptomyces</taxon>
    </lineage>
</organism>
<dbReference type="PROSITE" id="PS00137">
    <property type="entry name" value="SUBTILASE_HIS"/>
    <property type="match status" value="1"/>
</dbReference>
<accession>A0ABQ3PSW1</accession>
<dbReference type="Pfam" id="PF00082">
    <property type="entry name" value="Peptidase_S8"/>
    <property type="match status" value="1"/>
</dbReference>
<dbReference type="InterPro" id="IPR051048">
    <property type="entry name" value="Peptidase_S8/S53_subtilisin"/>
</dbReference>
<dbReference type="InterPro" id="IPR000209">
    <property type="entry name" value="Peptidase_S8/S53_dom"/>
</dbReference>
<feature type="active site" description="Charge relay system" evidence="5">
    <location>
        <position position="221"/>
    </location>
</feature>
<dbReference type="InterPro" id="IPR003137">
    <property type="entry name" value="PA_domain"/>
</dbReference>
<evidence type="ECO:0000256" key="4">
    <source>
        <dbReference type="ARBA" id="ARBA00022825"/>
    </source>
</evidence>
<evidence type="ECO:0000313" key="10">
    <source>
        <dbReference type="Proteomes" id="UP001052739"/>
    </source>
</evidence>
<gene>
    <name evidence="9" type="ORF">Shyd_94700</name>
</gene>
<dbReference type="SUPFAM" id="SSF52025">
    <property type="entry name" value="PA domain"/>
    <property type="match status" value="1"/>
</dbReference>
<dbReference type="InterPro" id="IPR015500">
    <property type="entry name" value="Peptidase_S8_subtilisin-rel"/>
</dbReference>
<dbReference type="Gene3D" id="3.50.30.30">
    <property type="match status" value="1"/>
</dbReference>
<dbReference type="InterPro" id="IPR036852">
    <property type="entry name" value="Peptidase_S8/S53_dom_sf"/>
</dbReference>
<evidence type="ECO:0000256" key="6">
    <source>
        <dbReference type="SAM" id="MobiDB-lite"/>
    </source>
</evidence>
<evidence type="ECO:0000256" key="5">
    <source>
        <dbReference type="PROSITE-ProRule" id="PRU01240"/>
    </source>
</evidence>
<keyword evidence="2 5" id="KW-0645">Protease</keyword>
<dbReference type="Gene3D" id="3.40.50.200">
    <property type="entry name" value="Peptidase S8/S53 domain"/>
    <property type="match status" value="1"/>
</dbReference>
<keyword evidence="10" id="KW-1185">Reference proteome</keyword>
<evidence type="ECO:0000256" key="1">
    <source>
        <dbReference type="ARBA" id="ARBA00011073"/>
    </source>
</evidence>
<feature type="domain" description="PA" evidence="8">
    <location>
        <begin position="795"/>
        <end position="865"/>
    </location>
</feature>
<name>A0ABQ3PSW1_9ACTN</name>
<evidence type="ECO:0000256" key="2">
    <source>
        <dbReference type="ARBA" id="ARBA00022670"/>
    </source>
</evidence>
<evidence type="ECO:0000259" key="7">
    <source>
        <dbReference type="Pfam" id="PF00082"/>
    </source>
</evidence>
<feature type="region of interest" description="Disordered" evidence="6">
    <location>
        <begin position="1"/>
        <end position="21"/>
    </location>
</feature>
<dbReference type="PANTHER" id="PTHR43399">
    <property type="entry name" value="SUBTILISIN-RELATED"/>
    <property type="match status" value="1"/>
</dbReference>
<dbReference type="Proteomes" id="UP001052739">
    <property type="component" value="Unassembled WGS sequence"/>
</dbReference>
<feature type="domain" description="Peptidase S8/S53" evidence="7">
    <location>
        <begin position="212"/>
        <end position="463"/>
    </location>
</feature>
<keyword evidence="3 5" id="KW-0378">Hydrolase</keyword>
<dbReference type="Pfam" id="PF02225">
    <property type="entry name" value="PA"/>
    <property type="match status" value="1"/>
</dbReference>